<dbReference type="AlphaFoldDB" id="A0A7W7N1I9"/>
<evidence type="ECO:0008006" key="5">
    <source>
        <dbReference type="Google" id="ProtNLM"/>
    </source>
</evidence>
<feature type="region of interest" description="Disordered" evidence="1">
    <location>
        <begin position="61"/>
        <end position="87"/>
    </location>
</feature>
<keyword evidence="4" id="KW-1185">Reference proteome</keyword>
<dbReference type="Proteomes" id="UP000539957">
    <property type="component" value="Unassembled WGS sequence"/>
</dbReference>
<organism evidence="3 4">
    <name type="scientific">Brevundimonas bullata</name>
    <dbReference type="NCBI Taxonomy" id="13160"/>
    <lineage>
        <taxon>Bacteria</taxon>
        <taxon>Pseudomonadati</taxon>
        <taxon>Pseudomonadota</taxon>
        <taxon>Alphaproteobacteria</taxon>
        <taxon>Caulobacterales</taxon>
        <taxon>Caulobacteraceae</taxon>
        <taxon>Brevundimonas</taxon>
    </lineage>
</organism>
<keyword evidence="2" id="KW-0732">Signal</keyword>
<evidence type="ECO:0000256" key="2">
    <source>
        <dbReference type="SAM" id="SignalP"/>
    </source>
</evidence>
<dbReference type="EMBL" id="JACHKY010000001">
    <property type="protein sequence ID" value="MBB4796368.1"/>
    <property type="molecule type" value="Genomic_DNA"/>
</dbReference>
<evidence type="ECO:0000256" key="1">
    <source>
        <dbReference type="SAM" id="MobiDB-lite"/>
    </source>
</evidence>
<gene>
    <name evidence="3" type="ORF">HNP32_000082</name>
</gene>
<feature type="compositionally biased region" description="Low complexity" evidence="1">
    <location>
        <begin position="61"/>
        <end position="78"/>
    </location>
</feature>
<protein>
    <recommendedName>
        <fullName evidence="5">Lipoprotein</fullName>
    </recommendedName>
</protein>
<reference evidence="3 4" key="1">
    <citation type="submission" date="2020-08" db="EMBL/GenBank/DDBJ databases">
        <title>Functional genomics of gut bacteria from endangered species of beetles.</title>
        <authorList>
            <person name="Carlos-Shanley C."/>
        </authorList>
    </citation>
    <scope>NUCLEOTIDE SEQUENCE [LARGE SCALE GENOMIC DNA]</scope>
    <source>
        <strain evidence="3 4">S00123</strain>
    </source>
</reference>
<dbReference type="RefSeq" id="WP_184265710.1">
    <property type="nucleotide sequence ID" value="NZ_JACHKY010000001.1"/>
</dbReference>
<accession>A0A7W7N1I9</accession>
<name>A0A7W7N1I9_9CAUL</name>
<evidence type="ECO:0000313" key="3">
    <source>
        <dbReference type="EMBL" id="MBB4796368.1"/>
    </source>
</evidence>
<feature type="chain" id="PRO_5031396487" description="Lipoprotein" evidence="2">
    <location>
        <begin position="23"/>
        <end position="87"/>
    </location>
</feature>
<evidence type="ECO:0000313" key="4">
    <source>
        <dbReference type="Proteomes" id="UP000539957"/>
    </source>
</evidence>
<comment type="caution">
    <text evidence="3">The sequence shown here is derived from an EMBL/GenBank/DDBJ whole genome shotgun (WGS) entry which is preliminary data.</text>
</comment>
<sequence length="87" mass="8768">MLKSCAIMAAVLAAELTLSACAAGPAEAVRSADAARAQCRTTPQPGGGSSMDCTLWERTTTTTTTTTSGPNGETTTTVERTRTGGDA</sequence>
<proteinExistence type="predicted"/>
<feature type="signal peptide" evidence="2">
    <location>
        <begin position="1"/>
        <end position="22"/>
    </location>
</feature>